<dbReference type="KEGG" id="jre:108982956"/>
<evidence type="ECO:0000256" key="1">
    <source>
        <dbReference type="SAM" id="MobiDB-lite"/>
    </source>
</evidence>
<feature type="domain" description="RIN4 pathogenic type III effector avirulence factor Avr cleavage site" evidence="3">
    <location>
        <begin position="249"/>
        <end position="282"/>
    </location>
</feature>
<evidence type="ECO:0000313" key="4">
    <source>
        <dbReference type="Proteomes" id="UP000235220"/>
    </source>
</evidence>
<protein>
    <submittedName>
        <fullName evidence="5">RPM1-interacting protein 4-like</fullName>
    </submittedName>
</protein>
<dbReference type="PANTHER" id="PTHR33159">
    <property type="entry name" value="RPM1-INTERACTING PROTEIN 4 (RIN4) FAMILY PROTEIN"/>
    <property type="match status" value="1"/>
</dbReference>
<feature type="compositionally biased region" description="Basic and acidic residues" evidence="1">
    <location>
        <begin position="137"/>
        <end position="156"/>
    </location>
</feature>
<feature type="region of interest" description="Disordered" evidence="1">
    <location>
        <begin position="292"/>
        <end position="311"/>
    </location>
</feature>
<dbReference type="InterPro" id="IPR040387">
    <property type="entry name" value="RIN4/NOI4"/>
</dbReference>
<sequence length="324" mass="36351">MGLKLNIATLLVLFVFIVTSAANAKPTVFNVVKKYGGKVNEDMMTLACGHHGRNSAKDMRFSVQQHSHVPEFGNWENDNIPYTAYFENARKEKGGVMINPNDPEENPEAFMYMGRGALEMTAHDHYRAVQAPNHLHVDSSTKSVSPEEKQHIDKGHTSHRSHHRNPSDLQKNGNPRIIEFESGSSYRSSKSDYSLMQQPSHRRKRSDNKKTPAADGVDSFSSTVAGHGRQRVGSYSSVEIVNDVQHRRGASSIPKFGAWNEADPKSGEGFTVIFNRLKEKKQTEISHFPVVQQQQPSYHSNTERHERSSPRSKICCCLFSSGSE</sequence>
<keyword evidence="4" id="KW-1185">Reference proteome</keyword>
<feature type="chain" id="PRO_5027829120" evidence="2">
    <location>
        <begin position="25"/>
        <end position="324"/>
    </location>
</feature>
<reference evidence="5" key="1">
    <citation type="submission" date="2025-08" db="UniProtKB">
        <authorList>
            <consortium name="RefSeq"/>
        </authorList>
    </citation>
    <scope>IDENTIFICATION</scope>
    <source>
        <tissue evidence="5">Leaves</tissue>
    </source>
</reference>
<feature type="compositionally biased region" description="Low complexity" evidence="1">
    <location>
        <begin position="182"/>
        <end position="194"/>
    </location>
</feature>
<keyword evidence="2" id="KW-0732">Signal</keyword>
<dbReference type="Proteomes" id="UP000235220">
    <property type="component" value="Chromosome 4"/>
</dbReference>
<evidence type="ECO:0000259" key="3">
    <source>
        <dbReference type="Pfam" id="PF05627"/>
    </source>
</evidence>
<dbReference type="PANTHER" id="PTHR33159:SF49">
    <property type="entry name" value="RPM1-INTERACTING PROTEIN 4"/>
    <property type="match status" value="1"/>
</dbReference>
<evidence type="ECO:0000313" key="5">
    <source>
        <dbReference type="RefSeq" id="XP_035545160.1"/>
    </source>
</evidence>
<dbReference type="InterPro" id="IPR008700">
    <property type="entry name" value="TypeIII_avirulence_cleave"/>
</dbReference>
<name>A0A6P9EA98_JUGRE</name>
<feature type="signal peptide" evidence="2">
    <location>
        <begin position="1"/>
        <end position="24"/>
    </location>
</feature>
<evidence type="ECO:0000256" key="2">
    <source>
        <dbReference type="SAM" id="SignalP"/>
    </source>
</evidence>
<accession>A0A6P9EA98</accession>
<organism evidence="4 5">
    <name type="scientific">Juglans regia</name>
    <name type="common">English walnut</name>
    <dbReference type="NCBI Taxonomy" id="51240"/>
    <lineage>
        <taxon>Eukaryota</taxon>
        <taxon>Viridiplantae</taxon>
        <taxon>Streptophyta</taxon>
        <taxon>Embryophyta</taxon>
        <taxon>Tracheophyta</taxon>
        <taxon>Spermatophyta</taxon>
        <taxon>Magnoliopsida</taxon>
        <taxon>eudicotyledons</taxon>
        <taxon>Gunneridae</taxon>
        <taxon>Pentapetalae</taxon>
        <taxon>rosids</taxon>
        <taxon>fabids</taxon>
        <taxon>Fagales</taxon>
        <taxon>Juglandaceae</taxon>
        <taxon>Juglans</taxon>
    </lineage>
</organism>
<dbReference type="InParanoid" id="A0A6P9EA98"/>
<feature type="domain" description="RIN4 pathogenic type III effector avirulence factor Avr cleavage site" evidence="3">
    <location>
        <begin position="65"/>
        <end position="93"/>
    </location>
</feature>
<dbReference type="GO" id="GO:0005886">
    <property type="term" value="C:plasma membrane"/>
    <property type="evidence" value="ECO:0000318"/>
    <property type="project" value="GO_Central"/>
</dbReference>
<dbReference type="AlphaFoldDB" id="A0A6P9EA98"/>
<feature type="region of interest" description="Disordered" evidence="1">
    <location>
        <begin position="137"/>
        <end position="228"/>
    </location>
</feature>
<gene>
    <name evidence="5" type="primary">LOC108982956</name>
</gene>
<dbReference type="GeneID" id="108982956"/>
<proteinExistence type="predicted"/>
<dbReference type="Pfam" id="PF05627">
    <property type="entry name" value="AvrRpt-cleavage"/>
    <property type="match status" value="2"/>
</dbReference>
<dbReference type="OrthoDB" id="765662at2759"/>
<dbReference type="RefSeq" id="XP_035545160.1">
    <property type="nucleotide sequence ID" value="XM_035689267.1"/>
</dbReference>